<sequence>MNHDSARVEARRGACLSADPPSPERSRPELKFGTRASGAQIEKKTSFVRARALDLAIWRFGDFLCLSPGAVVANFGPIWAGADTGVWTNSLQIPLRSSDRSPPRFAARLGANPSAKRLQRRRSELARSSARLPVCPSARLGSARLGLRSALPLVLASSSTAFFFAKTNHPSALPPSHLRFATHRSHALPSSRSLAISPAIMSNHPAWHDQQPQYPPPPPQPTRHHSGMDAYQGPSPSASTQQPSPYNSAPQHTASYPHAHLPPPAARHTPQQQQQQQQHPQQPQWASGTSQDFGGPSPANSAPRSNSGYTGFDPPSASNNSPMRQHGGSHSSAYTSHSPYAPSQSHAPDAAMHPQRSSMPSHYDYQNNYPHPHHPQNPQMPPQHHPHPHPHPSQQQHHQQAHWNTGPLPSVLQPQSAPLSSTPSSNRGPSAPPPPQHHTMDRAYPNIKHDDDMDDDDTGNYDDFDPKGKARAAADATQAANKGTSDFVKKLFSMLDDKAYDSVVAWSPSGESFIVKDMNDFTKHVLPRNFRHSNFASFVRQLNKYDFHKVKNPEDGAATVGEHVWEFQHPDFVRGRDDLLENVKRKIPAKKKPAKPGLVDADRDDSPAMPAHVQMEAPERAESNAELRAQVAHLTAAQDQMQNHILALTKQYQGVIGEMLTFQRNMIQQDQLMQNLIQYLINLDQDRRVDGAPAPPSASSFLAHMGANQGFLATPAPASAGPHTVGVPAPVSGADAGPSSHAGAAPPLSPKSVASPLDATGSTPEISAQLASLRESNPLAPMMLHPPHLDADPADSSLVNAAASAARNPSLSSFEKAGLRVFTVGTLQPRDSPGDPTPAPPQELAPAGLRNGSAGSSFDVHANGKGKEAADDKKRTPTPGEGHPSKHLRVRRSTLVPGWAVPPRVLLVDDDEVCRRLSSKFLQVFGCSIDYAVDGMSAVNKMNLEKYDLVLMDIVMPNLDGMSATSLIRQFDPRTPIISMTSNSGPSELVNYMSSGMTDILPKPFTKEGLLNMLEKHLLHLKAARGTGQEGPKGVSPAPAATPSGTAQTGADDGTLNPLAGMGFTDEEYVAMLQNLIAAGTQDDEAFGIDLKDGKRMADESGGENKRQRFVDS</sequence>
<dbReference type="EMBL" id="DF830073">
    <property type="protein sequence ID" value="GAK64639.1"/>
    <property type="molecule type" value="Genomic_DNA"/>
</dbReference>
<evidence type="ECO:0000256" key="8">
    <source>
        <dbReference type="ARBA" id="ARBA00062171"/>
    </source>
</evidence>
<dbReference type="SUPFAM" id="SSF52172">
    <property type="entry name" value="CheY-like"/>
    <property type="match status" value="1"/>
</dbReference>
<reference evidence="12" key="1">
    <citation type="submission" date="2014-07" db="EMBL/GenBank/DDBJ databases">
        <title>Draft genome sequence of the yeast Pseudozyma antarctica JCM 10317 known as a producer of lipase B which used in a wide range of industrial applications.</title>
        <authorList>
            <person name="Morita T."/>
            <person name="Saika A."/>
            <person name="Koike H."/>
        </authorList>
    </citation>
    <scope>NUCLEOTIDE SEQUENCE</scope>
    <source>
        <strain evidence="12">JCM 10317</strain>
    </source>
</reference>
<feature type="region of interest" description="Disordered" evidence="10">
    <location>
        <begin position="1091"/>
        <end position="1113"/>
    </location>
</feature>
<evidence type="ECO:0000313" key="13">
    <source>
        <dbReference type="Proteomes" id="UP000053758"/>
    </source>
</evidence>
<keyword evidence="4" id="KW-0805">Transcription regulation</keyword>
<dbReference type="PANTHER" id="PTHR45339">
    <property type="entry name" value="HYBRID SIGNAL TRANSDUCTION HISTIDINE KINASE J"/>
    <property type="match status" value="1"/>
</dbReference>
<dbReference type="PRINTS" id="PR00056">
    <property type="entry name" value="HSFDOMAIN"/>
</dbReference>
<feature type="compositionally biased region" description="Low complexity" evidence="10">
    <location>
        <begin position="1036"/>
        <end position="1051"/>
    </location>
</feature>
<dbReference type="InterPro" id="IPR000232">
    <property type="entry name" value="HSF_DNA-bd"/>
</dbReference>
<feature type="region of interest" description="Disordered" evidence="10">
    <location>
        <begin position="1"/>
        <end position="37"/>
    </location>
</feature>
<evidence type="ECO:0000256" key="3">
    <source>
        <dbReference type="ARBA" id="ARBA00023012"/>
    </source>
</evidence>
<dbReference type="AlphaFoldDB" id="A0A081CD93"/>
<gene>
    <name evidence="12" type="ORF">PAN0_006c2853</name>
</gene>
<evidence type="ECO:0000256" key="10">
    <source>
        <dbReference type="SAM" id="MobiDB-lite"/>
    </source>
</evidence>
<dbReference type="Gene3D" id="1.10.10.10">
    <property type="entry name" value="Winged helix-like DNA-binding domain superfamily/Winged helix DNA-binding domain"/>
    <property type="match status" value="1"/>
</dbReference>
<feature type="compositionally biased region" description="Polar residues" evidence="10">
    <location>
        <begin position="316"/>
        <end position="346"/>
    </location>
</feature>
<evidence type="ECO:0000256" key="2">
    <source>
        <dbReference type="ARBA" id="ARBA00022553"/>
    </source>
</evidence>
<protein>
    <submittedName>
        <fullName evidence="12">Response regulator receiver SKN7p</fullName>
    </submittedName>
</protein>
<dbReference type="GO" id="GO:0003700">
    <property type="term" value="F:DNA-binding transcription factor activity"/>
    <property type="evidence" value="ECO:0007669"/>
    <property type="project" value="InterPro"/>
</dbReference>
<evidence type="ECO:0000256" key="5">
    <source>
        <dbReference type="ARBA" id="ARBA00023125"/>
    </source>
</evidence>
<dbReference type="PANTHER" id="PTHR45339:SF1">
    <property type="entry name" value="HYBRID SIGNAL TRANSDUCTION HISTIDINE KINASE J"/>
    <property type="match status" value="1"/>
</dbReference>
<dbReference type="InterPro" id="IPR036388">
    <property type="entry name" value="WH-like_DNA-bd_sf"/>
</dbReference>
<feature type="compositionally biased region" description="Basic and acidic residues" evidence="10">
    <location>
        <begin position="865"/>
        <end position="875"/>
    </location>
</feature>
<evidence type="ECO:0000259" key="11">
    <source>
        <dbReference type="PROSITE" id="PS50110"/>
    </source>
</evidence>
<keyword evidence="3" id="KW-0902">Two-component regulatory system</keyword>
<feature type="compositionally biased region" description="Polar residues" evidence="10">
    <location>
        <begin position="355"/>
        <end position="369"/>
    </location>
</feature>
<feature type="compositionally biased region" description="Acidic residues" evidence="10">
    <location>
        <begin position="452"/>
        <end position="463"/>
    </location>
</feature>
<dbReference type="InterPro" id="IPR011006">
    <property type="entry name" value="CheY-like_superfamily"/>
</dbReference>
<evidence type="ECO:0000313" key="12">
    <source>
        <dbReference type="EMBL" id="GAK64639.1"/>
    </source>
</evidence>
<feature type="compositionally biased region" description="Polar residues" evidence="10">
    <location>
        <begin position="412"/>
        <end position="428"/>
    </location>
</feature>
<dbReference type="SMART" id="SM00448">
    <property type="entry name" value="REC"/>
    <property type="match status" value="1"/>
</dbReference>
<comment type="subcellular location">
    <subcellularLocation>
        <location evidence="1">Nucleus</location>
    </subcellularLocation>
</comment>
<dbReference type="SUPFAM" id="SSF46785">
    <property type="entry name" value="Winged helix' DNA-binding domain"/>
    <property type="match status" value="1"/>
</dbReference>
<dbReference type="PROSITE" id="PS50110">
    <property type="entry name" value="RESPONSE_REGULATORY"/>
    <property type="match status" value="1"/>
</dbReference>
<dbReference type="GO" id="GO:0005634">
    <property type="term" value="C:nucleus"/>
    <property type="evidence" value="ECO:0007669"/>
    <property type="project" value="UniProtKB-SubCell"/>
</dbReference>
<feature type="region of interest" description="Disordered" evidence="10">
    <location>
        <begin position="723"/>
        <end position="762"/>
    </location>
</feature>
<evidence type="ECO:0000256" key="4">
    <source>
        <dbReference type="ARBA" id="ARBA00023015"/>
    </source>
</evidence>
<dbReference type="Gene3D" id="3.40.50.2300">
    <property type="match status" value="1"/>
</dbReference>
<dbReference type="FunFam" id="1.10.10.10:FF:000027">
    <property type="entry name" value="Heat shock transcription factor 1"/>
    <property type="match status" value="1"/>
</dbReference>
<name>A0A081CD93_PSEA2</name>
<feature type="region of interest" description="Disordered" evidence="10">
    <location>
        <begin position="1025"/>
        <end position="1060"/>
    </location>
</feature>
<feature type="compositionally biased region" description="Low complexity" evidence="10">
    <location>
        <begin position="266"/>
        <end position="284"/>
    </location>
</feature>
<keyword evidence="7" id="KW-0539">Nucleus</keyword>
<dbReference type="GO" id="GO:0043565">
    <property type="term" value="F:sequence-specific DNA binding"/>
    <property type="evidence" value="ECO:0007669"/>
    <property type="project" value="InterPro"/>
</dbReference>
<dbReference type="CDD" id="cd17546">
    <property type="entry name" value="REC_hyHK_CKI1_RcsC-like"/>
    <property type="match status" value="1"/>
</dbReference>
<dbReference type="GeneID" id="26303665"/>
<evidence type="ECO:0000256" key="1">
    <source>
        <dbReference type="ARBA" id="ARBA00004123"/>
    </source>
</evidence>
<evidence type="ECO:0000256" key="7">
    <source>
        <dbReference type="ARBA" id="ARBA00023242"/>
    </source>
</evidence>
<dbReference type="InterPro" id="IPR036390">
    <property type="entry name" value="WH_DNA-bd_sf"/>
</dbReference>
<evidence type="ECO:0000256" key="6">
    <source>
        <dbReference type="ARBA" id="ARBA00023163"/>
    </source>
</evidence>
<comment type="subunit">
    <text evidence="8">Homotrimer. Homotrimerization increases the affinity of HSF1 to DNA. Interacts with transcriptional coregulator SSA1 on chromatin.</text>
</comment>
<feature type="compositionally biased region" description="Low complexity" evidence="10">
    <location>
        <begin position="232"/>
        <end position="245"/>
    </location>
</feature>
<keyword evidence="5" id="KW-0238">DNA-binding</keyword>
<feature type="compositionally biased region" description="Basic and acidic residues" evidence="10">
    <location>
        <begin position="22"/>
        <end position="32"/>
    </location>
</feature>
<feature type="region of interest" description="Disordered" evidence="10">
    <location>
        <begin position="204"/>
        <end position="469"/>
    </location>
</feature>
<feature type="domain" description="Response regulatory" evidence="11">
    <location>
        <begin position="904"/>
        <end position="1018"/>
    </location>
</feature>
<feature type="compositionally biased region" description="Basic and acidic residues" evidence="10">
    <location>
        <begin position="1"/>
        <end position="12"/>
    </location>
</feature>
<dbReference type="GO" id="GO:0000160">
    <property type="term" value="P:phosphorelay signal transduction system"/>
    <property type="evidence" value="ECO:0007669"/>
    <property type="project" value="UniProtKB-KW"/>
</dbReference>
<feature type="compositionally biased region" description="Low complexity" evidence="10">
    <location>
        <begin position="732"/>
        <end position="746"/>
    </location>
</feature>
<feature type="region of interest" description="Disordered" evidence="10">
    <location>
        <begin position="826"/>
        <end position="887"/>
    </location>
</feature>
<accession>A0A081CD93</accession>
<feature type="modified residue" description="4-aspartylphosphate" evidence="9">
    <location>
        <position position="953"/>
    </location>
</feature>
<dbReference type="FunFam" id="3.40.50.2300:FF:000212">
    <property type="entry name" value="Stress response regulator/HFS transcription factor"/>
    <property type="match status" value="1"/>
</dbReference>
<dbReference type="Pfam" id="PF00072">
    <property type="entry name" value="Response_reg"/>
    <property type="match status" value="1"/>
</dbReference>
<keyword evidence="6" id="KW-0804">Transcription</keyword>
<dbReference type="InterPro" id="IPR001789">
    <property type="entry name" value="Sig_transdc_resp-reg_receiver"/>
</dbReference>
<dbReference type="SMART" id="SM00415">
    <property type="entry name" value="HSF"/>
    <property type="match status" value="1"/>
</dbReference>
<dbReference type="Proteomes" id="UP000053758">
    <property type="component" value="Unassembled WGS sequence"/>
</dbReference>
<dbReference type="Pfam" id="PF00447">
    <property type="entry name" value="HSF_DNA-bind"/>
    <property type="match status" value="1"/>
</dbReference>
<evidence type="ECO:0000256" key="9">
    <source>
        <dbReference type="PROSITE-ProRule" id="PRU00169"/>
    </source>
</evidence>
<feature type="compositionally biased region" description="Low complexity" evidence="10">
    <location>
        <begin position="294"/>
        <end position="308"/>
    </location>
</feature>
<keyword evidence="13" id="KW-1185">Reference proteome</keyword>
<proteinExistence type="predicted"/>
<dbReference type="RefSeq" id="XP_014656982.1">
    <property type="nucleotide sequence ID" value="XM_014801496.1"/>
</dbReference>
<dbReference type="HOGENOM" id="CLU_008776_0_0_1"/>
<keyword evidence="2 9" id="KW-0597">Phosphoprotein</keyword>
<organism evidence="12">
    <name type="scientific">Pseudozyma antarctica</name>
    <name type="common">Yeast</name>
    <name type="synonym">Candida antarctica</name>
    <dbReference type="NCBI Taxonomy" id="84753"/>
    <lineage>
        <taxon>Eukaryota</taxon>
        <taxon>Fungi</taxon>
        <taxon>Dikarya</taxon>
        <taxon>Basidiomycota</taxon>
        <taxon>Ustilaginomycotina</taxon>
        <taxon>Ustilaginomycetes</taxon>
        <taxon>Ustilaginales</taxon>
        <taxon>Ustilaginaceae</taxon>
        <taxon>Moesziomyces</taxon>
    </lineage>
</organism>